<gene>
    <name evidence="1" type="ordered locus">Sput200_4229</name>
</gene>
<dbReference type="SUPFAM" id="SSF56349">
    <property type="entry name" value="DNA breaking-rejoining enzymes"/>
    <property type="match status" value="1"/>
</dbReference>
<evidence type="ECO:0000313" key="2">
    <source>
        <dbReference type="Proteomes" id="UP000008209"/>
    </source>
</evidence>
<organism evidence="1 2">
    <name type="scientific">Shewanella putrefaciens (strain 200)</name>
    <dbReference type="NCBI Taxonomy" id="399804"/>
    <lineage>
        <taxon>Bacteria</taxon>
        <taxon>Pseudomonadati</taxon>
        <taxon>Pseudomonadota</taxon>
        <taxon>Gammaproteobacteria</taxon>
        <taxon>Alteromonadales</taxon>
        <taxon>Shewanellaceae</taxon>
        <taxon>Shewanella</taxon>
    </lineage>
</organism>
<dbReference type="AlphaFoldDB" id="E6XK88"/>
<reference evidence="1 2" key="1">
    <citation type="submission" date="2011-01" db="EMBL/GenBank/DDBJ databases">
        <title>Complete sequence of Shewanella putrefaciens 200.</title>
        <authorList>
            <consortium name="US DOE Joint Genome Institute"/>
            <person name="Lucas S."/>
            <person name="Copeland A."/>
            <person name="Lapidus A."/>
            <person name="Cheng J.-F."/>
            <person name="Bruce D."/>
            <person name="Goodwin L."/>
            <person name="Pitluck S."/>
            <person name="Munk A.C."/>
            <person name="Detter J.C."/>
            <person name="Han C."/>
            <person name="Tapia R."/>
            <person name="Land M."/>
            <person name="Hauser L."/>
            <person name="Chang Y.-J."/>
            <person name="Jeffries C."/>
            <person name="Kyrpides N."/>
            <person name="Ivanova N."/>
            <person name="Mikhailova N."/>
            <person name="Kolker E."/>
            <person name="Lawrence C."/>
            <person name="McCue L.A."/>
            <person name="DiChristina T."/>
            <person name="Nealson K."/>
            <person name="Fredrickson J.K."/>
            <person name="Woyke T."/>
        </authorList>
    </citation>
    <scope>NUCLEOTIDE SEQUENCE [LARGE SCALE GENOMIC DNA]</scope>
    <source>
        <strain evidence="1 2">200</strain>
    </source>
</reference>
<dbReference type="InterPro" id="IPR011010">
    <property type="entry name" value="DNA_brk_join_enz"/>
</dbReference>
<dbReference type="HOGENOM" id="CLU_372083_0_0_6"/>
<sequence length="746" mass="84974">MKIDSDISDAVQLVTGYKGLCRIVCPKILEKDFRIVTLYSLKQLIQEMPNELWKRYEIIEHRAYHPRYKIDPKLASIHRKSAAVEYLKQQKILTECGFSAAINTIAKPTLSDTEALRYRRYQALVIVSCLQLYIIGGHNSAIDNALREIRLIATDKNHMLLLSVLPNIDDNQDLGVLIDTLRDLRTSHFLASIDRGLGFLCVAIYDAYRFAKGITRYRKSTKLPAQGHYVNITPIEKVDETSIVVEELILYSLSEEELPSDETQTPQKHRTLRVSDTNLPHKSLYLRAELNKRFTEQLAVRQLSLPCSFEQATDWDIEHLVKNAFDDHSPAALWLLLGLVCGGIPGAGDAHRNLKVVKDWPCLVLEHSVPSSRLDNSLQTLLSSTHTRIVLPLPAIIKGLEFNVIPPSEDDLSEHLKSINDKYKTRLTLGRVTRYLEHWFVNNGIDAMFVALLRGHDYKKRPSLAYCNFPLIEVANVHRKYINHLFDLAGVPFEITSLRRISTQVGSSLLLPEHVLHNLFNKILSPEAVVKNGIPIENIFEFHNHYVCYVWALLSFVVGHRDVSAPLGTLADVNISNRTWWISDKENRNGLTARTLVIPPTAVKQVELYIFHINALWQRSILIHPALAKRCETTLDGTGNLLFFIFRDESGALIPKDISPRDLKKHLGKRMPFQRNWARHHLRSILHSSGLPPSVIDGWMGHEEIGEEIFGHHSGLSIRALEQVADVIEQHLNHHKIEALTGWQTR</sequence>
<dbReference type="OrthoDB" id="6125299at2"/>
<proteinExistence type="predicted"/>
<dbReference type="Proteomes" id="UP000008209">
    <property type="component" value="Chromosome"/>
</dbReference>
<dbReference type="KEGG" id="shp:Sput200_4229"/>
<protein>
    <submittedName>
        <fullName evidence="1">Uncharacterized protein</fullName>
    </submittedName>
</protein>
<accession>E6XK88</accession>
<dbReference type="EMBL" id="CP002457">
    <property type="protein sequence ID" value="ADV56581.1"/>
    <property type="molecule type" value="Genomic_DNA"/>
</dbReference>
<dbReference type="PATRIC" id="fig|399804.5.peg.4339"/>
<dbReference type="GO" id="GO:0003677">
    <property type="term" value="F:DNA binding"/>
    <property type="evidence" value="ECO:0007669"/>
    <property type="project" value="InterPro"/>
</dbReference>
<evidence type="ECO:0000313" key="1">
    <source>
        <dbReference type="EMBL" id="ADV56581.1"/>
    </source>
</evidence>
<name>E6XK88_SHEP2</name>